<accession>A0A8C4HCA3</accession>
<feature type="domain" description="C-type lectin" evidence="3">
    <location>
        <begin position="59"/>
        <end position="179"/>
    </location>
</feature>
<reference evidence="4" key="1">
    <citation type="submission" date="2025-08" db="UniProtKB">
        <authorList>
            <consortium name="Ensembl"/>
        </authorList>
    </citation>
    <scope>IDENTIFICATION</scope>
</reference>
<dbReference type="PROSITE" id="PS00615">
    <property type="entry name" value="C_TYPE_LECTIN_1"/>
    <property type="match status" value="1"/>
</dbReference>
<dbReference type="AlphaFoldDB" id="A0A8C4HCA3"/>
<dbReference type="RefSeq" id="XP_051256190.1">
    <property type="nucleotide sequence ID" value="XM_051400230.1"/>
</dbReference>
<dbReference type="OMA" id="YSSHGEY"/>
<feature type="signal peptide" evidence="2">
    <location>
        <begin position="1"/>
        <end position="27"/>
    </location>
</feature>
<evidence type="ECO:0000313" key="5">
    <source>
        <dbReference type="Proteomes" id="UP000694389"/>
    </source>
</evidence>
<dbReference type="SUPFAM" id="SSF56436">
    <property type="entry name" value="C-type lectin-like"/>
    <property type="match status" value="1"/>
</dbReference>
<dbReference type="InterPro" id="IPR001304">
    <property type="entry name" value="C-type_lectin-like"/>
</dbReference>
<proteinExistence type="predicted"/>
<dbReference type="PANTHER" id="PTHR22803">
    <property type="entry name" value="MANNOSE, PHOSPHOLIPASE, LECTIN RECEPTOR RELATED"/>
    <property type="match status" value="1"/>
</dbReference>
<dbReference type="InterPro" id="IPR018378">
    <property type="entry name" value="C-type_lectin_CS"/>
</dbReference>
<dbReference type="Gene3D" id="3.10.100.10">
    <property type="entry name" value="Mannose-Binding Protein A, subunit A"/>
    <property type="match status" value="1"/>
</dbReference>
<dbReference type="InterPro" id="IPR016186">
    <property type="entry name" value="C-type_lectin-like/link_sf"/>
</dbReference>
<dbReference type="Ensembl" id="ENSDLAT00005042717.2">
    <property type="protein sequence ID" value="ENSDLAP00005040015.1"/>
    <property type="gene ID" value="ENSDLAG00005017862.2"/>
</dbReference>
<feature type="chain" id="PRO_5034100623" description="C-type lectin domain-containing protein" evidence="2">
    <location>
        <begin position="28"/>
        <end position="182"/>
    </location>
</feature>
<dbReference type="CDD" id="cd00037">
    <property type="entry name" value="CLECT"/>
    <property type="match status" value="1"/>
</dbReference>
<evidence type="ECO:0000256" key="1">
    <source>
        <dbReference type="ARBA" id="ARBA00023157"/>
    </source>
</evidence>
<dbReference type="GeneTree" id="ENSGT00940000169208"/>
<dbReference type="InterPro" id="IPR050111">
    <property type="entry name" value="C-type_lectin/snaclec_domain"/>
</dbReference>
<sequence>MYSISNMKMLTVCALVCAFMVLTGAAAFPGASAGKGGKGQTGEHAVVKGSVALDNSRQKSNKTYYFYFVPKAMTWADAEKHCQSFGANLASIHNVYDYHVVQHLILRMTHEQKQAWVGGSDAQQEGYWFWSDGTRFVYNNWCSGEPNDANGQHCLQINFSVKKCWDDVQCHYKLPSVCGKTT</sequence>
<protein>
    <recommendedName>
        <fullName evidence="3">C-type lectin domain-containing protein</fullName>
    </recommendedName>
</protein>
<keyword evidence="2" id="KW-0732">Signal</keyword>
<gene>
    <name evidence="4" type="primary">LOC127363562</name>
</gene>
<dbReference type="PROSITE" id="PS50041">
    <property type="entry name" value="C_TYPE_LECTIN_2"/>
    <property type="match status" value="1"/>
</dbReference>
<organism evidence="4 5">
    <name type="scientific">Dicentrarchus labrax</name>
    <name type="common">European seabass</name>
    <name type="synonym">Morone labrax</name>
    <dbReference type="NCBI Taxonomy" id="13489"/>
    <lineage>
        <taxon>Eukaryota</taxon>
        <taxon>Metazoa</taxon>
        <taxon>Chordata</taxon>
        <taxon>Craniata</taxon>
        <taxon>Vertebrata</taxon>
        <taxon>Euteleostomi</taxon>
        <taxon>Actinopterygii</taxon>
        <taxon>Neopterygii</taxon>
        <taxon>Teleostei</taxon>
        <taxon>Neoteleostei</taxon>
        <taxon>Acanthomorphata</taxon>
        <taxon>Eupercaria</taxon>
        <taxon>Moronidae</taxon>
        <taxon>Dicentrarchus</taxon>
    </lineage>
</organism>
<evidence type="ECO:0000313" key="4">
    <source>
        <dbReference type="Ensembl" id="ENSDLAP00005040015.1"/>
    </source>
</evidence>
<evidence type="ECO:0000256" key="2">
    <source>
        <dbReference type="SAM" id="SignalP"/>
    </source>
</evidence>
<reference evidence="4" key="2">
    <citation type="submission" date="2025-09" db="UniProtKB">
        <authorList>
            <consortium name="Ensembl"/>
        </authorList>
    </citation>
    <scope>IDENTIFICATION</scope>
</reference>
<dbReference type="Pfam" id="PF00059">
    <property type="entry name" value="Lectin_C"/>
    <property type="match status" value="1"/>
</dbReference>
<dbReference type="Proteomes" id="UP000694389">
    <property type="component" value="Unassembled WGS sequence"/>
</dbReference>
<evidence type="ECO:0000259" key="3">
    <source>
        <dbReference type="PROSITE" id="PS50041"/>
    </source>
</evidence>
<keyword evidence="5" id="KW-1185">Reference proteome</keyword>
<dbReference type="InterPro" id="IPR016187">
    <property type="entry name" value="CTDL_fold"/>
</dbReference>
<dbReference type="OrthoDB" id="441660at2759"/>
<name>A0A8C4HCA3_DICLA</name>
<dbReference type="GeneID" id="127363562"/>
<dbReference type="SMART" id="SM00034">
    <property type="entry name" value="CLECT"/>
    <property type="match status" value="1"/>
</dbReference>
<keyword evidence="1" id="KW-1015">Disulfide bond</keyword>